<sequence length="145" mass="16711">MGTEMRLFEEWKANNDLLKFYEDLKQKRFAHFLTIQTAFLAFFALLAKDALGAASMVSLTALVLVAVPPLIISFHFIRVDARSRAFVDTANTRLLMIEEEWKRISPESHFWTYQNLFDVLSRHEQGTIERHLRARNLHGFGGAAV</sequence>
<feature type="transmembrane region" description="Helical" evidence="1">
    <location>
        <begin position="29"/>
        <end position="47"/>
    </location>
</feature>
<dbReference type="RefSeq" id="WP_376850173.1">
    <property type="nucleotide sequence ID" value="NZ_JBHSMF010000006.1"/>
</dbReference>
<comment type="caution">
    <text evidence="2">The sequence shown here is derived from an EMBL/GenBank/DDBJ whole genome shotgun (WGS) entry which is preliminary data.</text>
</comment>
<keyword evidence="1" id="KW-0472">Membrane</keyword>
<dbReference type="Pfam" id="PF24838">
    <property type="entry name" value="8xMP"/>
    <property type="match status" value="1"/>
</dbReference>
<reference evidence="3" key="1">
    <citation type="journal article" date="2019" name="Int. J. Syst. Evol. Microbiol.">
        <title>The Global Catalogue of Microorganisms (GCM) 10K type strain sequencing project: providing services to taxonomists for standard genome sequencing and annotation.</title>
        <authorList>
            <consortium name="The Broad Institute Genomics Platform"/>
            <consortium name="The Broad Institute Genome Sequencing Center for Infectious Disease"/>
            <person name="Wu L."/>
            <person name="Ma J."/>
        </authorList>
    </citation>
    <scope>NUCLEOTIDE SEQUENCE [LARGE SCALE GENOMIC DNA]</scope>
    <source>
        <strain evidence="3">CCUG 57401</strain>
    </source>
</reference>
<evidence type="ECO:0000256" key="1">
    <source>
        <dbReference type="SAM" id="Phobius"/>
    </source>
</evidence>
<proteinExistence type="predicted"/>
<dbReference type="Proteomes" id="UP001596037">
    <property type="component" value="Unassembled WGS sequence"/>
</dbReference>
<name>A0ABW0NFQ8_9BURK</name>
<evidence type="ECO:0000313" key="2">
    <source>
        <dbReference type="EMBL" id="MFC5498112.1"/>
    </source>
</evidence>
<feature type="transmembrane region" description="Helical" evidence="1">
    <location>
        <begin position="53"/>
        <end position="77"/>
    </location>
</feature>
<dbReference type="InterPro" id="IPR056918">
    <property type="entry name" value="8xMP"/>
</dbReference>
<keyword evidence="1" id="KW-1133">Transmembrane helix</keyword>
<protein>
    <recommendedName>
        <fullName evidence="4">DUF4231 domain-containing protein</fullName>
    </recommendedName>
</protein>
<evidence type="ECO:0008006" key="4">
    <source>
        <dbReference type="Google" id="ProtNLM"/>
    </source>
</evidence>
<keyword evidence="3" id="KW-1185">Reference proteome</keyword>
<organism evidence="2 3">
    <name type="scientific">Caenimonas terrae</name>
    <dbReference type="NCBI Taxonomy" id="696074"/>
    <lineage>
        <taxon>Bacteria</taxon>
        <taxon>Pseudomonadati</taxon>
        <taxon>Pseudomonadota</taxon>
        <taxon>Betaproteobacteria</taxon>
        <taxon>Burkholderiales</taxon>
        <taxon>Comamonadaceae</taxon>
        <taxon>Caenimonas</taxon>
    </lineage>
</organism>
<accession>A0ABW0NFQ8</accession>
<dbReference type="EMBL" id="JBHSMF010000006">
    <property type="protein sequence ID" value="MFC5498112.1"/>
    <property type="molecule type" value="Genomic_DNA"/>
</dbReference>
<keyword evidence="1" id="KW-0812">Transmembrane</keyword>
<gene>
    <name evidence="2" type="ORF">ACFPOE_11250</name>
</gene>
<evidence type="ECO:0000313" key="3">
    <source>
        <dbReference type="Proteomes" id="UP001596037"/>
    </source>
</evidence>